<dbReference type="AlphaFoldDB" id="A0A7J3ZKK4"/>
<reference evidence="4" key="1">
    <citation type="journal article" date="2020" name="mSystems">
        <title>Genome- and Community-Level Interaction Insights into Carbon Utilization and Element Cycling Functions of Hydrothermarchaeota in Hydrothermal Sediment.</title>
        <authorList>
            <person name="Zhou Z."/>
            <person name="Liu Y."/>
            <person name="Xu W."/>
            <person name="Pan J."/>
            <person name="Luo Z.H."/>
            <person name="Li M."/>
        </authorList>
    </citation>
    <scope>NUCLEOTIDE SEQUENCE [LARGE SCALE GENOMIC DNA]</scope>
    <source>
        <strain evidence="4">SpSt-1116</strain>
    </source>
</reference>
<dbReference type="Gene3D" id="3.40.225.10">
    <property type="entry name" value="Class II aldolase/adducin N-terminal domain"/>
    <property type="match status" value="1"/>
</dbReference>
<feature type="domain" description="Class II aldolase/adducin N-terminal" evidence="3">
    <location>
        <begin position="2"/>
        <end position="91"/>
    </location>
</feature>
<dbReference type="InterPro" id="IPR036409">
    <property type="entry name" value="Aldolase_II/adducin_N_sf"/>
</dbReference>
<organism evidence="4">
    <name type="scientific">Fervidicoccus fontis</name>
    <dbReference type="NCBI Taxonomy" id="683846"/>
    <lineage>
        <taxon>Archaea</taxon>
        <taxon>Thermoproteota</taxon>
        <taxon>Thermoprotei</taxon>
        <taxon>Fervidicoccales</taxon>
        <taxon>Fervidicoccaceae</taxon>
        <taxon>Fervidicoccus</taxon>
    </lineage>
</organism>
<protein>
    <recommendedName>
        <fullName evidence="3">Class II aldolase/adducin N-terminal domain-containing protein</fullName>
    </recommendedName>
</protein>
<dbReference type="GO" id="GO:0046872">
    <property type="term" value="F:metal ion binding"/>
    <property type="evidence" value="ECO:0007669"/>
    <property type="project" value="UniProtKB-KW"/>
</dbReference>
<evidence type="ECO:0000256" key="1">
    <source>
        <dbReference type="ARBA" id="ARBA00022723"/>
    </source>
</evidence>
<dbReference type="PANTHER" id="PTHR22789">
    <property type="entry name" value="FUCULOSE PHOSPHATE ALDOLASE"/>
    <property type="match status" value="1"/>
</dbReference>
<dbReference type="InterPro" id="IPR050197">
    <property type="entry name" value="Aldolase_class_II_sugar_metab"/>
</dbReference>
<dbReference type="PANTHER" id="PTHR22789:SF0">
    <property type="entry name" value="3-OXO-TETRONATE 4-PHOSPHATE DECARBOXYLASE-RELATED"/>
    <property type="match status" value="1"/>
</dbReference>
<evidence type="ECO:0000313" key="4">
    <source>
        <dbReference type="EMBL" id="HHQ80544.1"/>
    </source>
</evidence>
<dbReference type="SUPFAM" id="SSF53639">
    <property type="entry name" value="AraD/HMP-PK domain-like"/>
    <property type="match status" value="1"/>
</dbReference>
<dbReference type="UniPathway" id="UPA00071"/>
<accession>A0A7J3ZKK4</accession>
<dbReference type="InterPro" id="IPR001303">
    <property type="entry name" value="Aldolase_II/adducin_N"/>
</dbReference>
<evidence type="ECO:0000256" key="2">
    <source>
        <dbReference type="ARBA" id="ARBA00023239"/>
    </source>
</evidence>
<dbReference type="GO" id="GO:0005829">
    <property type="term" value="C:cytosol"/>
    <property type="evidence" value="ECO:0007669"/>
    <property type="project" value="TreeGrafter"/>
</dbReference>
<dbReference type="EMBL" id="DRZC01000054">
    <property type="protein sequence ID" value="HHQ80544.1"/>
    <property type="molecule type" value="Genomic_DNA"/>
</dbReference>
<comment type="caution">
    <text evidence="4">The sequence shown here is derived from an EMBL/GenBank/DDBJ whole genome shotgun (WGS) entry which is preliminary data.</text>
</comment>
<proteinExistence type="predicted"/>
<gene>
    <name evidence="4" type="ORF">ENM78_03715</name>
</gene>
<sequence>MKSVVHAHNPKAIEVLREASLAGVEEFALLGRLCIAERAPPGSQELANSVGKLSRDCDVIILPEHGAVAFGDRPLTAVEKLLVLERIAELILASRSGVWANR</sequence>
<dbReference type="GO" id="GO:0019323">
    <property type="term" value="P:pentose catabolic process"/>
    <property type="evidence" value="ECO:0007669"/>
    <property type="project" value="TreeGrafter"/>
</dbReference>
<evidence type="ECO:0000259" key="3">
    <source>
        <dbReference type="Pfam" id="PF00596"/>
    </source>
</evidence>
<keyword evidence="2" id="KW-0456">Lyase</keyword>
<keyword evidence="1" id="KW-0479">Metal-binding</keyword>
<name>A0A7J3ZKK4_9CREN</name>
<dbReference type="Pfam" id="PF00596">
    <property type="entry name" value="Aldolase_II"/>
    <property type="match status" value="1"/>
</dbReference>
<dbReference type="GO" id="GO:0016832">
    <property type="term" value="F:aldehyde-lyase activity"/>
    <property type="evidence" value="ECO:0007669"/>
    <property type="project" value="TreeGrafter"/>
</dbReference>